<keyword evidence="4" id="KW-0653">Protein transport</keyword>
<protein>
    <recommendedName>
        <fullName evidence="6">Vacuolar protein sorting-associated protein 45</fullName>
    </recommendedName>
</protein>
<evidence type="ECO:0000313" key="9">
    <source>
        <dbReference type="Proteomes" id="UP000729913"/>
    </source>
</evidence>
<dbReference type="PROSITE" id="PS50011">
    <property type="entry name" value="PROTEIN_KINASE_DOM"/>
    <property type="match status" value="1"/>
</dbReference>
<evidence type="ECO:0000256" key="6">
    <source>
        <dbReference type="ARBA" id="ARBA00073001"/>
    </source>
</evidence>
<evidence type="ECO:0000256" key="1">
    <source>
        <dbReference type="ARBA" id="ARBA00004184"/>
    </source>
</evidence>
<accession>A0A8J5V1E4</accession>
<dbReference type="OrthoDB" id="10266265at2759"/>
<comment type="similarity">
    <text evidence="2">Belongs to the STXBP/unc-18/SEC1 family.</text>
</comment>
<dbReference type="InterPro" id="IPR001619">
    <property type="entry name" value="Sec1-like"/>
</dbReference>
<evidence type="ECO:0000259" key="7">
    <source>
        <dbReference type="PROSITE" id="PS50011"/>
    </source>
</evidence>
<dbReference type="Proteomes" id="UP000729913">
    <property type="component" value="Unassembled WGS sequence"/>
</dbReference>
<evidence type="ECO:0000256" key="4">
    <source>
        <dbReference type="ARBA" id="ARBA00022927"/>
    </source>
</evidence>
<dbReference type="Pfam" id="PF00995">
    <property type="entry name" value="Sec1"/>
    <property type="match status" value="1"/>
</dbReference>
<keyword evidence="9" id="KW-1185">Reference proteome</keyword>
<dbReference type="EMBL" id="JAAOIC020000006">
    <property type="protein sequence ID" value="KAG8041911.1"/>
    <property type="molecule type" value="Genomic_DNA"/>
</dbReference>
<dbReference type="Pfam" id="PF00069">
    <property type="entry name" value="Pkinase"/>
    <property type="match status" value="1"/>
</dbReference>
<comment type="subcellular location">
    <subcellularLocation>
        <location evidence="1">Endomembrane system</location>
        <topology evidence="1">Peripheral membrane protein</topology>
    </subcellularLocation>
</comment>
<evidence type="ECO:0000313" key="8">
    <source>
        <dbReference type="EMBL" id="KAG8041911.1"/>
    </source>
</evidence>
<gene>
    <name evidence="8" type="ORF">G9C98_007215</name>
</gene>
<evidence type="ECO:0000256" key="5">
    <source>
        <dbReference type="ARBA" id="ARBA00023136"/>
    </source>
</evidence>
<evidence type="ECO:0000256" key="2">
    <source>
        <dbReference type="ARBA" id="ARBA00009884"/>
    </source>
</evidence>
<dbReference type="GO" id="GO:0015031">
    <property type="term" value="P:protein transport"/>
    <property type="evidence" value="ECO:0007669"/>
    <property type="project" value="UniProtKB-KW"/>
</dbReference>
<dbReference type="SMART" id="SM00220">
    <property type="entry name" value="S_TKc"/>
    <property type="match status" value="1"/>
</dbReference>
<dbReference type="GO" id="GO:0016192">
    <property type="term" value="P:vesicle-mediated transport"/>
    <property type="evidence" value="ECO:0007669"/>
    <property type="project" value="InterPro"/>
</dbReference>
<dbReference type="InterPro" id="IPR000719">
    <property type="entry name" value="Prot_kinase_dom"/>
</dbReference>
<dbReference type="GO" id="GO:0005524">
    <property type="term" value="F:ATP binding"/>
    <property type="evidence" value="ECO:0007669"/>
    <property type="project" value="InterPro"/>
</dbReference>
<feature type="domain" description="Protein kinase" evidence="7">
    <location>
        <begin position="1"/>
        <end position="185"/>
    </location>
</feature>
<dbReference type="InterPro" id="IPR008271">
    <property type="entry name" value="Ser/Thr_kinase_AS"/>
</dbReference>
<evidence type="ECO:0000256" key="3">
    <source>
        <dbReference type="ARBA" id="ARBA00022448"/>
    </source>
</evidence>
<reference evidence="8" key="2">
    <citation type="submission" date="2021-04" db="EMBL/GenBank/DDBJ databases">
        <title>Genome-wide patterns of bracovirus chromosomal integration into multiple host tissues during parasitism.</title>
        <authorList>
            <person name="Chebbi M.A.C."/>
        </authorList>
    </citation>
    <scope>NUCLEOTIDE SEQUENCE</scope>
    <source>
        <tissue evidence="8">Whole body</tissue>
    </source>
</reference>
<proteinExistence type="inferred from homology"/>
<dbReference type="AlphaFoldDB" id="A0A8J5V1E4"/>
<comment type="caution">
    <text evidence="8">The sequence shown here is derived from an EMBL/GenBank/DDBJ whole genome shotgun (WGS) entry which is preliminary data.</text>
</comment>
<keyword evidence="5" id="KW-0472">Membrane</keyword>
<dbReference type="PROSITE" id="PS00108">
    <property type="entry name" value="PROTEIN_KINASE_ST"/>
    <property type="match status" value="1"/>
</dbReference>
<dbReference type="PANTHER" id="PTHR11679">
    <property type="entry name" value="VESICLE PROTEIN SORTING-ASSOCIATED"/>
    <property type="match status" value="1"/>
</dbReference>
<dbReference type="GO" id="GO:0012505">
    <property type="term" value="C:endomembrane system"/>
    <property type="evidence" value="ECO:0007669"/>
    <property type="project" value="UniProtKB-SubCell"/>
</dbReference>
<dbReference type="GO" id="GO:0031410">
    <property type="term" value="C:cytoplasmic vesicle"/>
    <property type="evidence" value="ECO:0007669"/>
    <property type="project" value="UniProtKB-ARBA"/>
</dbReference>
<sequence length="675" mass="77592">MAEKLKRYEKIDFLGEGQSNVSLVFDFMDTDLEIIIKDSNIVFTISHIKSYMIQTLQGLDYLHCNWILHRDLKPNNLLVNQKGILKIGDFGLAKFFGSPNRINTHQVVTRWYRAPELLYGARLYGTGVDMWAVGYFIQFKPFIGIPFSDIFTAVGADLLDLISSLLRINPSERCTCSQALQMLFFSNKPAPTPGEKLPLPISVRRLKENRPSLKRKLLENIDGGTLAKQVYLFDKIDAQVRGEELRHLKCIVFIRPTKENVALLCNELRNPKYGIYYIFLLSIRKCPYIRYQSSSEMAKRLSEKIREVLIKESNSFKFRQESDPLLLILDRRDDPVTPLLNQWTYQAMVHELLGINNNRVDLSHIQGISKELQEVVLSAEHDEFYAEAMYLNFGEIGQTIKELMEEFQRKAKKHQKVESIADMKNFVEAYPLFKKMSGTVSKHVTVVGELSNLVGNHNLLEVSETEQELCCQNEHSNQLHKIKKLLNNPKVRDIDATRLVMLYALHYEKHTNNEIGTLVEMLKKREVPEKYTKLVYSILEYSGINQRQSNLFDREAVAKITKKLFKGLSGVENIYTQHNPLLSETLEDLIKGKLNTQTFPYLGQITMTKRIQDVIVFIIGGATYEESLAVHNLNKQNPSVKIILGGTTVHNFESFCNEIISATTGIVPRYRSRNN</sequence>
<organism evidence="8 9">
    <name type="scientific">Cotesia typhae</name>
    <dbReference type="NCBI Taxonomy" id="2053667"/>
    <lineage>
        <taxon>Eukaryota</taxon>
        <taxon>Metazoa</taxon>
        <taxon>Ecdysozoa</taxon>
        <taxon>Arthropoda</taxon>
        <taxon>Hexapoda</taxon>
        <taxon>Insecta</taxon>
        <taxon>Pterygota</taxon>
        <taxon>Neoptera</taxon>
        <taxon>Endopterygota</taxon>
        <taxon>Hymenoptera</taxon>
        <taxon>Apocrita</taxon>
        <taxon>Ichneumonoidea</taxon>
        <taxon>Braconidae</taxon>
        <taxon>Microgastrinae</taxon>
        <taxon>Cotesia</taxon>
    </lineage>
</organism>
<keyword evidence="3" id="KW-0813">Transport</keyword>
<dbReference type="FunFam" id="3.90.830.10:FF:000002">
    <property type="entry name" value="Vacuolar protein sorting-associated protein 45"/>
    <property type="match status" value="1"/>
</dbReference>
<dbReference type="GO" id="GO:0004672">
    <property type="term" value="F:protein kinase activity"/>
    <property type="evidence" value="ECO:0007669"/>
    <property type="project" value="InterPro"/>
</dbReference>
<name>A0A8J5V1E4_9HYME</name>
<reference evidence="8" key="1">
    <citation type="submission" date="2020-03" db="EMBL/GenBank/DDBJ databases">
        <authorList>
            <person name="Chebbi M.A."/>
            <person name="Drezen J.M."/>
        </authorList>
    </citation>
    <scope>NUCLEOTIDE SEQUENCE</scope>
    <source>
        <tissue evidence="8">Whole body</tissue>
    </source>
</reference>